<keyword evidence="10 13" id="KW-0012">Acyltransferase</keyword>
<evidence type="ECO:0000256" key="1">
    <source>
        <dbReference type="ARBA" id="ARBA00000705"/>
    </source>
</evidence>
<evidence type="ECO:0000256" key="5">
    <source>
        <dbReference type="ARBA" id="ARBA00009786"/>
    </source>
</evidence>
<organism evidence="16 17">
    <name type="scientific">Streptacidiphilus cavernicola</name>
    <dbReference type="NCBI Taxonomy" id="3342716"/>
    <lineage>
        <taxon>Bacteria</taxon>
        <taxon>Bacillati</taxon>
        <taxon>Actinomycetota</taxon>
        <taxon>Actinomycetes</taxon>
        <taxon>Kitasatosporales</taxon>
        <taxon>Streptomycetaceae</taxon>
        <taxon>Streptacidiphilus</taxon>
    </lineage>
</organism>
<dbReference type="InterPro" id="IPR042112">
    <property type="entry name" value="P_AcTrfase_dom2"/>
</dbReference>
<dbReference type="Pfam" id="PF13500">
    <property type="entry name" value="AAA_26"/>
    <property type="match status" value="1"/>
</dbReference>
<dbReference type="Proteomes" id="UP001592531">
    <property type="component" value="Unassembled WGS sequence"/>
</dbReference>
<comment type="caution">
    <text evidence="16">The sequence shown here is derived from an EMBL/GenBank/DDBJ whole genome shotgun (WGS) entry which is preliminary data.</text>
</comment>
<dbReference type="EC" id="2.3.1.8" evidence="6 13"/>
<dbReference type="Pfam" id="PF01515">
    <property type="entry name" value="PTA_PTB"/>
    <property type="match status" value="1"/>
</dbReference>
<evidence type="ECO:0000256" key="4">
    <source>
        <dbReference type="ARBA" id="ARBA00008756"/>
    </source>
</evidence>
<dbReference type="NCBIfam" id="NF004167">
    <property type="entry name" value="PRK05632.1"/>
    <property type="match status" value="1"/>
</dbReference>
<comment type="similarity">
    <text evidence="4 13">In the C-terminal section; belongs to the phosphate acetyltransferase and butyryltransferase family.</text>
</comment>
<accession>A0ABV6W2I1</accession>
<comment type="pathway">
    <text evidence="3 13">Metabolic intermediate biosynthesis; acetyl-CoA biosynthesis; acetyl-CoA from acetate: step 2/2.</text>
</comment>
<dbReference type="NCBIfam" id="NF007233">
    <property type="entry name" value="PRK09653.1"/>
    <property type="match status" value="1"/>
</dbReference>
<dbReference type="Pfam" id="PF07085">
    <property type="entry name" value="DRTGG"/>
    <property type="match status" value="1"/>
</dbReference>
<dbReference type="InterPro" id="IPR027417">
    <property type="entry name" value="P-loop_NTPase"/>
</dbReference>
<keyword evidence="17" id="KW-1185">Reference proteome</keyword>
<evidence type="ECO:0000256" key="11">
    <source>
        <dbReference type="ARBA" id="ARBA00031108"/>
    </source>
</evidence>
<dbReference type="Gene3D" id="3.40.1390.20">
    <property type="entry name" value="HprK N-terminal domain-like"/>
    <property type="match status" value="1"/>
</dbReference>
<evidence type="ECO:0000256" key="12">
    <source>
        <dbReference type="ARBA" id="ARBA00049955"/>
    </source>
</evidence>
<proteinExistence type="inferred from homology"/>
<dbReference type="NCBIfam" id="TIGR00651">
    <property type="entry name" value="pta"/>
    <property type="match status" value="1"/>
</dbReference>
<dbReference type="RefSeq" id="WP_380540957.1">
    <property type="nucleotide sequence ID" value="NZ_JBHFAB010000024.1"/>
</dbReference>
<comment type="subcellular location">
    <subcellularLocation>
        <location evidence="2 13">Cytoplasm</location>
    </subcellularLocation>
</comment>
<gene>
    <name evidence="16" type="primary">pta</name>
    <name evidence="16" type="ORF">ACEZDE_26655</name>
</gene>
<dbReference type="SUPFAM" id="SSF75138">
    <property type="entry name" value="HprK N-terminal domain-like"/>
    <property type="match status" value="1"/>
</dbReference>
<evidence type="ECO:0000256" key="2">
    <source>
        <dbReference type="ARBA" id="ARBA00004496"/>
    </source>
</evidence>
<evidence type="ECO:0000313" key="16">
    <source>
        <dbReference type="EMBL" id="MFC1420195.1"/>
    </source>
</evidence>
<comment type="domain">
    <text evidence="13">The N-terminal region seems to be important for proper quaternary structure. The C-terminal region contains the substrate-binding site.</text>
</comment>
<comment type="similarity">
    <text evidence="5 13">In the N-terminal section; belongs to the CobB/CobQ family.</text>
</comment>
<evidence type="ECO:0000259" key="14">
    <source>
        <dbReference type="Pfam" id="PF01515"/>
    </source>
</evidence>
<dbReference type="PIRSF" id="PIRSF006107">
    <property type="entry name" value="PhpActrans_proteobac"/>
    <property type="match status" value="1"/>
</dbReference>
<dbReference type="Gene3D" id="3.40.50.10750">
    <property type="entry name" value="Isocitrate/Isopropylmalate dehydrogenase-like"/>
    <property type="match status" value="1"/>
</dbReference>
<dbReference type="InterPro" id="IPR016475">
    <property type="entry name" value="P-Actrans_bac"/>
</dbReference>
<keyword evidence="9 13" id="KW-0808">Transferase</keyword>
<evidence type="ECO:0000313" key="17">
    <source>
        <dbReference type="Proteomes" id="UP001592531"/>
    </source>
</evidence>
<dbReference type="SUPFAM" id="SSF52540">
    <property type="entry name" value="P-loop containing nucleoside triphosphate hydrolases"/>
    <property type="match status" value="1"/>
</dbReference>
<dbReference type="InterPro" id="IPR004614">
    <property type="entry name" value="P_AcTrfase"/>
</dbReference>
<evidence type="ECO:0000256" key="7">
    <source>
        <dbReference type="ARBA" id="ARBA00021528"/>
    </source>
</evidence>
<evidence type="ECO:0000256" key="13">
    <source>
        <dbReference type="PIRNR" id="PIRNR006107"/>
    </source>
</evidence>
<dbReference type="InterPro" id="IPR010766">
    <property type="entry name" value="DRTGG"/>
</dbReference>
<protein>
    <recommendedName>
        <fullName evidence="7 13">Phosphate acetyltransferase</fullName>
        <ecNumber evidence="6 13">2.3.1.8</ecNumber>
    </recommendedName>
    <alternativeName>
        <fullName evidence="11 13">Phosphotransacetylase</fullName>
    </alternativeName>
</protein>
<dbReference type="EMBL" id="JBHFAB010000024">
    <property type="protein sequence ID" value="MFC1420195.1"/>
    <property type="molecule type" value="Genomic_DNA"/>
</dbReference>
<evidence type="ECO:0000256" key="10">
    <source>
        <dbReference type="ARBA" id="ARBA00023315"/>
    </source>
</evidence>
<sequence>MARSVYVTGIGRGDGRQAVELGVMELLTRQVDRVGVFRPLMHTRTDHVVDLLHGRYRIDLAAEEMYGLSYDEAAALQAERGPDELVGILVDRFRALERKCQAVLVLGTDFAGTNIPDELAVNARLANEFGAWVLPVVGGHRDSADTVVAEVHNAYRAYSDLGCSILAMIANRVAGRDKQEVSRRLAGRPDVPVYVIPDEPALSAPTVAQVVETTGAEVLLGDASGLARDVRRFVFGGAMLPNFLGALSDGAMVITPGDRADLLIGALAAHAAGSPAIAGVLLTMGATPGQDVMKLAARLAPGTPVVLAQEDSFPTASGLSALEGKLTAASPRKAETALGLFELHVDTAELTSRIELSRSERVTPMMFEHELLERARGSTLREVVLPEGGEERVLRAAEVLLRRNVCHLTLLGDEDTVRKRVAELGLDLGLDRAEAAERARARIIDPATSPLRDRFAELYAEIRSHKGMTVEAAHDVVTDVSYFGTLMVQEGLADGMVSGAVHSTAATIRPAFEIIKTSPGAAIVSSVFFMCLADRVLVYGDCAVNPDPDAEQLADIAIQSAETAARFGVEPRIALLSYSTGTSGSGADVDKVRRATEIVRELRPDLLVEGPIQYDAAVEPEVAATKLPGSAVAGRASVLVFPDLNTGNNTYKAVQRSAGAVAVGPVLQGLRKPVNDLSRGALVQDIVNTVAITAVQAQQAAQLAEEQQS</sequence>
<feature type="domain" description="Phosphate acetyl/butaryl transferase" evidence="14">
    <location>
        <begin position="367"/>
        <end position="694"/>
    </location>
</feature>
<keyword evidence="8 13" id="KW-0963">Cytoplasm</keyword>
<dbReference type="PANTHER" id="PTHR43356">
    <property type="entry name" value="PHOSPHATE ACETYLTRANSFERASE"/>
    <property type="match status" value="1"/>
</dbReference>
<name>A0ABV6W2I1_9ACTN</name>
<evidence type="ECO:0000256" key="3">
    <source>
        <dbReference type="ARBA" id="ARBA00004989"/>
    </source>
</evidence>
<dbReference type="InterPro" id="IPR002505">
    <property type="entry name" value="PTA_PTB"/>
</dbReference>
<evidence type="ECO:0000256" key="9">
    <source>
        <dbReference type="ARBA" id="ARBA00022679"/>
    </source>
</evidence>
<dbReference type="InterPro" id="IPR042113">
    <property type="entry name" value="P_AcTrfase_dom1"/>
</dbReference>
<dbReference type="GO" id="GO:0008959">
    <property type="term" value="F:phosphate acetyltransferase activity"/>
    <property type="evidence" value="ECO:0007669"/>
    <property type="project" value="UniProtKB-EC"/>
</dbReference>
<dbReference type="Gene3D" id="3.40.50.10950">
    <property type="match status" value="1"/>
</dbReference>
<evidence type="ECO:0000256" key="6">
    <source>
        <dbReference type="ARBA" id="ARBA00012707"/>
    </source>
</evidence>
<dbReference type="InterPro" id="IPR050500">
    <property type="entry name" value="Phos_Acetyltrans/Butyryltrans"/>
</dbReference>
<dbReference type="PANTHER" id="PTHR43356:SF3">
    <property type="entry name" value="PHOSPHATE ACETYLTRANSFERASE"/>
    <property type="match status" value="1"/>
</dbReference>
<reference evidence="16 17" key="1">
    <citation type="submission" date="2024-09" db="EMBL/GenBank/DDBJ databases">
        <authorList>
            <person name="Lee S.D."/>
        </authorList>
    </citation>
    <scope>NUCLEOTIDE SEQUENCE [LARGE SCALE GENOMIC DNA]</scope>
    <source>
        <strain evidence="16 17">N8-3</strain>
    </source>
</reference>
<comment type="catalytic activity">
    <reaction evidence="1 13">
        <text>acetyl-CoA + phosphate = acetyl phosphate + CoA</text>
        <dbReference type="Rhea" id="RHEA:19521"/>
        <dbReference type="ChEBI" id="CHEBI:22191"/>
        <dbReference type="ChEBI" id="CHEBI:43474"/>
        <dbReference type="ChEBI" id="CHEBI:57287"/>
        <dbReference type="ChEBI" id="CHEBI:57288"/>
        <dbReference type="EC" id="2.3.1.8"/>
    </reaction>
</comment>
<evidence type="ECO:0000256" key="8">
    <source>
        <dbReference type="ARBA" id="ARBA00022490"/>
    </source>
</evidence>
<feature type="domain" description="DRTGG" evidence="15">
    <location>
        <begin position="209"/>
        <end position="320"/>
    </location>
</feature>
<comment type="function">
    <text evidence="12 13">Involved in acetate metabolism.</text>
</comment>
<evidence type="ECO:0000259" key="15">
    <source>
        <dbReference type="Pfam" id="PF07085"/>
    </source>
</evidence>
<dbReference type="SUPFAM" id="SSF53659">
    <property type="entry name" value="Isocitrate/Isopropylmalate dehydrogenase-like"/>
    <property type="match status" value="1"/>
</dbReference>
<dbReference type="InterPro" id="IPR028979">
    <property type="entry name" value="Ser_kin/Pase_Hpr-like_N_sf"/>
</dbReference>